<evidence type="ECO:0000313" key="2">
    <source>
        <dbReference type="EMBL" id="KAK2944225.1"/>
    </source>
</evidence>
<protein>
    <submittedName>
        <fullName evidence="2">Uncharacterized protein</fullName>
    </submittedName>
</protein>
<feature type="region of interest" description="Disordered" evidence="1">
    <location>
        <begin position="18"/>
        <end position="91"/>
    </location>
</feature>
<gene>
    <name evidence="2" type="ORF">BLNAU_20835</name>
</gene>
<feature type="compositionally biased region" description="Pro residues" evidence="1">
    <location>
        <begin position="49"/>
        <end position="60"/>
    </location>
</feature>
<sequence length="126" mass="13832">MCWEFSWREEHSTQHHFFLTSPLSLSPPTSLSSTRSSPCLRSSQKQPLPLLPPSRYPPSPFHSSPHPTPILNHAPSSSSSPPSSSTQPLGSLALSPPLSLIDYFMGSHHTHSRFQSSTRSSAKAMI</sequence>
<accession>A0ABQ9WXI6</accession>
<name>A0ABQ9WXI6_9EUKA</name>
<evidence type="ECO:0000313" key="3">
    <source>
        <dbReference type="Proteomes" id="UP001281761"/>
    </source>
</evidence>
<feature type="compositionally biased region" description="Low complexity" evidence="1">
    <location>
        <begin position="19"/>
        <end position="43"/>
    </location>
</feature>
<organism evidence="2 3">
    <name type="scientific">Blattamonas nauphoetae</name>
    <dbReference type="NCBI Taxonomy" id="2049346"/>
    <lineage>
        <taxon>Eukaryota</taxon>
        <taxon>Metamonada</taxon>
        <taxon>Preaxostyla</taxon>
        <taxon>Oxymonadida</taxon>
        <taxon>Blattamonas</taxon>
    </lineage>
</organism>
<feature type="compositionally biased region" description="Low complexity" evidence="1">
    <location>
        <begin position="75"/>
        <end position="91"/>
    </location>
</feature>
<evidence type="ECO:0000256" key="1">
    <source>
        <dbReference type="SAM" id="MobiDB-lite"/>
    </source>
</evidence>
<comment type="caution">
    <text evidence="2">The sequence shown here is derived from an EMBL/GenBank/DDBJ whole genome shotgun (WGS) entry which is preliminary data.</text>
</comment>
<dbReference type="Proteomes" id="UP001281761">
    <property type="component" value="Unassembled WGS sequence"/>
</dbReference>
<dbReference type="EMBL" id="JARBJD010000308">
    <property type="protein sequence ID" value="KAK2944225.1"/>
    <property type="molecule type" value="Genomic_DNA"/>
</dbReference>
<proteinExistence type="predicted"/>
<keyword evidence="3" id="KW-1185">Reference proteome</keyword>
<reference evidence="2 3" key="1">
    <citation type="journal article" date="2022" name="bioRxiv">
        <title>Genomics of Preaxostyla Flagellates Illuminates Evolutionary Transitions and the Path Towards Mitochondrial Loss.</title>
        <authorList>
            <person name="Novak L.V.F."/>
            <person name="Treitli S.C."/>
            <person name="Pyrih J."/>
            <person name="Halakuc P."/>
            <person name="Pipaliya S.V."/>
            <person name="Vacek V."/>
            <person name="Brzon O."/>
            <person name="Soukal P."/>
            <person name="Eme L."/>
            <person name="Dacks J.B."/>
            <person name="Karnkowska A."/>
            <person name="Elias M."/>
            <person name="Hampl V."/>
        </authorList>
    </citation>
    <scope>NUCLEOTIDE SEQUENCE [LARGE SCALE GENOMIC DNA]</scope>
    <source>
        <strain evidence="2">NAU3</strain>
        <tissue evidence="2">Gut</tissue>
    </source>
</reference>